<protein>
    <submittedName>
        <fullName evidence="1">Uncharacterized protein</fullName>
    </submittedName>
</protein>
<name>A0A7S7NUP9_PALFE</name>
<sequence>MFIQNFMNRPHGFASLHCVYPNADPVARLDQLHSVNLAGGGNFTEIRGENKVSFCQILPCAMVNPLPSDLSPIVSYTNDIGLWVMRITHNRPGPSAVPAYYLPWRKDHMMRMKLKPSPNHPKQELGITLDPDLFVTAALQGCTVIVSGEPAQPLVYHLNAASVRGAGGETFAGDDADFAVAAQAKIGHMQNLFGQAQAQQPKEGPVVGGIRQPPVNVVTQGAHVTDYMRGIQPGPHAALRNYYSRLLGVRNPSVEQYGTVFGIRTLGTWKFYRQTRNRVGYRPADGAPYVYTWMDPVCSRFWP</sequence>
<evidence type="ECO:0000313" key="1">
    <source>
        <dbReference type="EMBL" id="QOY90170.1"/>
    </source>
</evidence>
<proteinExistence type="predicted"/>
<dbReference type="Proteomes" id="UP000593892">
    <property type="component" value="Chromosome"/>
</dbReference>
<accession>A0A7S7NUP9</accession>
<keyword evidence="2" id="KW-1185">Reference proteome</keyword>
<reference evidence="1 2" key="1">
    <citation type="submission" date="2020-10" db="EMBL/GenBank/DDBJ databases">
        <title>Complete genome sequence of Paludibaculum fermentans P105T, a facultatively anaerobic acidobacterium capable of dissimilatory Fe(III) reduction.</title>
        <authorList>
            <person name="Dedysh S.N."/>
            <person name="Beletsky A.V."/>
            <person name="Kulichevskaya I.S."/>
            <person name="Mardanov A.V."/>
            <person name="Ravin N.V."/>
        </authorList>
    </citation>
    <scope>NUCLEOTIDE SEQUENCE [LARGE SCALE GENOMIC DNA]</scope>
    <source>
        <strain evidence="1 2">P105</strain>
    </source>
</reference>
<organism evidence="1 2">
    <name type="scientific">Paludibaculum fermentans</name>
    <dbReference type="NCBI Taxonomy" id="1473598"/>
    <lineage>
        <taxon>Bacteria</taxon>
        <taxon>Pseudomonadati</taxon>
        <taxon>Acidobacteriota</taxon>
        <taxon>Terriglobia</taxon>
        <taxon>Bryobacterales</taxon>
        <taxon>Bryobacteraceae</taxon>
        <taxon>Paludibaculum</taxon>
    </lineage>
</organism>
<gene>
    <name evidence="1" type="ORF">IRI77_09515</name>
</gene>
<dbReference type="RefSeq" id="WP_194451835.1">
    <property type="nucleotide sequence ID" value="NZ_CP063849.1"/>
</dbReference>
<dbReference type="AlphaFoldDB" id="A0A7S7NUP9"/>
<dbReference type="EMBL" id="CP063849">
    <property type="protein sequence ID" value="QOY90170.1"/>
    <property type="molecule type" value="Genomic_DNA"/>
</dbReference>
<evidence type="ECO:0000313" key="2">
    <source>
        <dbReference type="Proteomes" id="UP000593892"/>
    </source>
</evidence>
<dbReference type="KEGG" id="pfer:IRI77_09515"/>